<keyword evidence="2" id="KW-0663">Pyridoxal phosphate</keyword>
<dbReference type="Pfam" id="PF00291">
    <property type="entry name" value="PALP"/>
    <property type="match status" value="1"/>
</dbReference>
<dbReference type="PANTHER" id="PTHR42937">
    <property type="match status" value="1"/>
</dbReference>
<dbReference type="NCBIfam" id="TIGR01747">
    <property type="entry name" value="diampropi_NH3ly"/>
    <property type="match status" value="1"/>
</dbReference>
<dbReference type="Gene3D" id="3.40.50.1100">
    <property type="match status" value="3"/>
</dbReference>
<dbReference type="InterPro" id="IPR001926">
    <property type="entry name" value="TrpB-like_PALP"/>
</dbReference>
<comment type="cofactor">
    <cofactor evidence="1">
        <name>pyridoxal 5'-phosphate</name>
        <dbReference type="ChEBI" id="CHEBI:597326"/>
    </cofactor>
</comment>
<dbReference type="RefSeq" id="WP_210680184.1">
    <property type="nucleotide sequence ID" value="NZ_JAGMWN010000001.1"/>
</dbReference>
<dbReference type="CDD" id="cd00640">
    <property type="entry name" value="Trp-synth-beta_II"/>
    <property type="match status" value="1"/>
</dbReference>
<dbReference type="InterPro" id="IPR036052">
    <property type="entry name" value="TrpB-like_PALP_sf"/>
</dbReference>
<name>A0A8J7RW33_9PROT</name>
<dbReference type="Proteomes" id="UP000672602">
    <property type="component" value="Unassembled WGS sequence"/>
</dbReference>
<dbReference type="AlphaFoldDB" id="A0A8J7RW33"/>
<evidence type="ECO:0000259" key="3">
    <source>
        <dbReference type="Pfam" id="PF00291"/>
    </source>
</evidence>
<protein>
    <submittedName>
        <fullName evidence="4">Diaminopropionate ammonia-lyase</fullName>
        <ecNumber evidence="4">4.3.1.15</ecNumber>
    </submittedName>
</protein>
<evidence type="ECO:0000256" key="1">
    <source>
        <dbReference type="ARBA" id="ARBA00001933"/>
    </source>
</evidence>
<dbReference type="GO" id="GO:0030170">
    <property type="term" value="F:pyridoxal phosphate binding"/>
    <property type="evidence" value="ECO:0007669"/>
    <property type="project" value="InterPro"/>
</dbReference>
<dbReference type="NCBIfam" id="NF006058">
    <property type="entry name" value="PRK08206.1"/>
    <property type="match status" value="1"/>
</dbReference>
<evidence type="ECO:0000256" key="2">
    <source>
        <dbReference type="ARBA" id="ARBA00022898"/>
    </source>
</evidence>
<gene>
    <name evidence="4" type="ORF">KAJ83_01180</name>
</gene>
<evidence type="ECO:0000313" key="4">
    <source>
        <dbReference type="EMBL" id="MBP5855605.1"/>
    </source>
</evidence>
<organism evidence="4 5">
    <name type="scientific">Marivibrio halodurans</name>
    <dbReference type="NCBI Taxonomy" id="2039722"/>
    <lineage>
        <taxon>Bacteria</taxon>
        <taxon>Pseudomonadati</taxon>
        <taxon>Pseudomonadota</taxon>
        <taxon>Alphaproteobacteria</taxon>
        <taxon>Rhodospirillales</taxon>
        <taxon>Rhodospirillaceae</taxon>
        <taxon>Marivibrio</taxon>
    </lineage>
</organism>
<keyword evidence="5" id="KW-1185">Reference proteome</keyword>
<proteinExistence type="predicted"/>
<evidence type="ECO:0000313" key="5">
    <source>
        <dbReference type="Proteomes" id="UP000672602"/>
    </source>
</evidence>
<accession>A0A8J7RW33</accession>
<keyword evidence="4" id="KW-0456">Lyase</keyword>
<comment type="caution">
    <text evidence="4">The sequence shown here is derived from an EMBL/GenBank/DDBJ whole genome shotgun (WGS) entry which is preliminary data.</text>
</comment>
<dbReference type="EMBL" id="JAGMWN010000001">
    <property type="protein sequence ID" value="MBP5855605.1"/>
    <property type="molecule type" value="Genomic_DNA"/>
</dbReference>
<dbReference type="SUPFAM" id="SSF53686">
    <property type="entry name" value="Tryptophan synthase beta subunit-like PLP-dependent enzymes"/>
    <property type="match status" value="1"/>
</dbReference>
<feature type="domain" description="Tryptophan synthase beta chain-like PALP" evidence="3">
    <location>
        <begin position="48"/>
        <end position="343"/>
    </location>
</feature>
<reference evidence="4" key="1">
    <citation type="submission" date="2021-04" db="EMBL/GenBank/DDBJ databases">
        <authorList>
            <person name="Zhang D.-C."/>
        </authorList>
    </citation>
    <scope>NUCLEOTIDE SEQUENCE</scope>
    <source>
        <strain evidence="4">CGMCC 1.15697</strain>
    </source>
</reference>
<dbReference type="GO" id="GO:0008838">
    <property type="term" value="F:diaminopropionate ammonia-lyase activity"/>
    <property type="evidence" value="ECO:0007669"/>
    <property type="project" value="UniProtKB-EC"/>
</dbReference>
<dbReference type="EC" id="4.3.1.15" evidence="4"/>
<sequence>MPPSRRPIIRAHLNRPAASGPDSCPEAVFDVLSEEQAEAAWAEITTWPGYAPTPLRALDALADRLGIAALHYKDEGERFGLGSFKALGGSYAVLRHAADWLAEWRPGESPSLASIREGAHAEALAGLTVVTATDGNHGRSVAWGARMAGCRCRIYIHAGVSEGRREAMAALDAEVVRIDGDYDDSVHLCAREAIANGWTIISDTSFDGYMEIPRTVMAGYTVMASEILDQLDRTGKAPPSHVFVQAGVGGLAAAVCARFWQRLGPKRPRFVVIEPEQAACCFESALGDRPATVTIETETVMAGLSCGEVSLLAWEVLARGVSDFLTIGDERVGPVMRLLAAGEAGGGPITAGESAVPGLIGLIGAAADETLARALGLAAESRVLVLGCEGATDPAIYRAMMVPGPDDPPALPAASGVRHDD</sequence>
<dbReference type="InterPro" id="IPR010081">
    <property type="entry name" value="DiNH2opropionate_NH3_lyase"/>
</dbReference>
<dbReference type="PANTHER" id="PTHR42937:SF1">
    <property type="entry name" value="DIAMINOPROPIONATE AMMONIA-LYASE"/>
    <property type="match status" value="1"/>
</dbReference>